<keyword evidence="3" id="KW-1185">Reference proteome</keyword>
<protein>
    <submittedName>
        <fullName evidence="2">Uncharacterized protein</fullName>
    </submittedName>
</protein>
<dbReference type="STRING" id="1348114.OM33_09990"/>
<keyword evidence="1" id="KW-0472">Membrane</keyword>
<dbReference type="RefSeq" id="WP_038641330.1">
    <property type="nucleotide sequence ID" value="NZ_CP009888.1"/>
</dbReference>
<dbReference type="SUPFAM" id="SSF48452">
    <property type="entry name" value="TPR-like"/>
    <property type="match status" value="1"/>
</dbReference>
<sequence>MLKRYFIILILAVSTLLSLYEFYKRGVAHLYYSNSNKAYKLTVNEREGDLILLKKAEENIIKAINLIPKDPHYLHLKANILNSIDFKNSNLHEVKSLLQQSVKLRSSWWGTWIDLAYVNIQIEGFSPESKFYLNKAQQLGGLQIGFVNSYLMILIENWNNLDSKDTYNFYSYLKIASRNNATFSNIMKYAYSKDKHELICIQIRYDSNYKTFKDSSLYSNYCN</sequence>
<keyword evidence="1" id="KW-0812">Transmembrane</keyword>
<dbReference type="Proteomes" id="UP000030341">
    <property type="component" value="Chromosome 1"/>
</dbReference>
<dbReference type="HOGENOM" id="CLU_1208979_0_0_6"/>
<dbReference type="AlphaFoldDB" id="A0A0A7EHG8"/>
<organism evidence="2 3">
    <name type="scientific">Pseudoalteromonas piratica</name>
    <dbReference type="NCBI Taxonomy" id="1348114"/>
    <lineage>
        <taxon>Bacteria</taxon>
        <taxon>Pseudomonadati</taxon>
        <taxon>Pseudomonadota</taxon>
        <taxon>Gammaproteobacteria</taxon>
        <taxon>Alteromonadales</taxon>
        <taxon>Pseudoalteromonadaceae</taxon>
        <taxon>Pseudoalteromonas</taxon>
    </lineage>
</organism>
<reference evidence="2 3" key="1">
    <citation type="submission" date="2014-11" db="EMBL/GenBank/DDBJ databases">
        <title>Complete Genome Sequence of Pseudoalteromonas sp. Strain OCN003 Isolated from Kaneohe Bay, Oahu, Hawaii.</title>
        <authorList>
            <person name="Beurmann S."/>
            <person name="Videau P."/>
            <person name="Ushijima B."/>
            <person name="Smith A.M."/>
            <person name="Aeby G.S."/>
            <person name="Callahan S.M."/>
            <person name="Belcaid M."/>
        </authorList>
    </citation>
    <scope>NUCLEOTIDE SEQUENCE [LARGE SCALE GENOMIC DNA]</scope>
    <source>
        <strain evidence="2 3">OCN003</strain>
    </source>
</reference>
<dbReference type="EMBL" id="CP009888">
    <property type="protein sequence ID" value="AIY65442.1"/>
    <property type="molecule type" value="Genomic_DNA"/>
</dbReference>
<feature type="transmembrane region" description="Helical" evidence="1">
    <location>
        <begin position="6"/>
        <end position="23"/>
    </location>
</feature>
<dbReference type="eggNOG" id="ENOG502ZAZC">
    <property type="taxonomic scope" value="Bacteria"/>
</dbReference>
<gene>
    <name evidence="2" type="ORF">OM33_09990</name>
</gene>
<evidence type="ECO:0000313" key="3">
    <source>
        <dbReference type="Proteomes" id="UP000030341"/>
    </source>
</evidence>
<name>A0A0A7EHG8_9GAMM</name>
<keyword evidence="1" id="KW-1133">Transmembrane helix</keyword>
<accession>A0A0A7EHG8</accession>
<proteinExistence type="predicted"/>
<evidence type="ECO:0000256" key="1">
    <source>
        <dbReference type="SAM" id="Phobius"/>
    </source>
</evidence>
<evidence type="ECO:0000313" key="2">
    <source>
        <dbReference type="EMBL" id="AIY65442.1"/>
    </source>
</evidence>
<dbReference type="KEGG" id="pseo:OM33_09990"/>
<dbReference type="OrthoDB" id="6292047at2"/>
<dbReference type="InterPro" id="IPR011990">
    <property type="entry name" value="TPR-like_helical_dom_sf"/>
</dbReference>